<name>A0A266Q8Q4_9GAMM</name>
<evidence type="ECO:0000313" key="1">
    <source>
        <dbReference type="EMBL" id="OZY86225.1"/>
    </source>
</evidence>
<dbReference type="EMBL" id="NHNI01000001">
    <property type="protein sequence ID" value="OZY86225.1"/>
    <property type="molecule type" value="Genomic_DNA"/>
</dbReference>
<gene>
    <name evidence="1" type="ORF">CBP51_04130</name>
</gene>
<keyword evidence="2" id="KW-1185">Reference proteome</keyword>
<dbReference type="Proteomes" id="UP000216101">
    <property type="component" value="Unassembled WGS sequence"/>
</dbReference>
<accession>A0A266Q8Q4</accession>
<dbReference type="AlphaFoldDB" id="A0A266Q8Q4"/>
<evidence type="ECO:0000313" key="2">
    <source>
        <dbReference type="Proteomes" id="UP000216101"/>
    </source>
</evidence>
<organism evidence="1 2">
    <name type="scientific">Cellvibrio mixtus</name>
    <dbReference type="NCBI Taxonomy" id="39650"/>
    <lineage>
        <taxon>Bacteria</taxon>
        <taxon>Pseudomonadati</taxon>
        <taxon>Pseudomonadota</taxon>
        <taxon>Gammaproteobacteria</taxon>
        <taxon>Cellvibrionales</taxon>
        <taxon>Cellvibrionaceae</taxon>
        <taxon>Cellvibrio</taxon>
    </lineage>
</organism>
<comment type="caution">
    <text evidence="1">The sequence shown here is derived from an EMBL/GenBank/DDBJ whole genome shotgun (WGS) entry which is preliminary data.</text>
</comment>
<protein>
    <submittedName>
        <fullName evidence="1">Uncharacterized protein</fullName>
    </submittedName>
</protein>
<proteinExistence type="predicted"/>
<sequence>MARILLHSRYQGLYLGTGVVKAWVFHGNNWRLALFLAPLAPIILPVQCFCQVSMGGKYQGLNLEKTGDLTSKMCKN</sequence>
<reference evidence="2" key="1">
    <citation type="submission" date="2017-05" db="EMBL/GenBank/DDBJ databases">
        <authorList>
            <person name="Barney B.M."/>
        </authorList>
    </citation>
    <scope>NUCLEOTIDE SEQUENCE [LARGE SCALE GENOMIC DNA]</scope>
    <source>
        <strain evidence="2">PSBB022</strain>
    </source>
</reference>